<gene>
    <name evidence="6" type="ORF">PSYICH_LOCUS11640</name>
</gene>
<dbReference type="GO" id="GO:0003777">
    <property type="term" value="F:microtubule motor activity"/>
    <property type="evidence" value="ECO:0007669"/>
    <property type="project" value="InterPro"/>
</dbReference>
<feature type="compositionally biased region" description="Acidic residues" evidence="4">
    <location>
        <begin position="1035"/>
        <end position="1046"/>
    </location>
</feature>
<feature type="compositionally biased region" description="Low complexity" evidence="4">
    <location>
        <begin position="467"/>
        <end position="490"/>
    </location>
</feature>
<feature type="binding site" evidence="3">
    <location>
        <begin position="95"/>
        <end position="102"/>
    </location>
    <ligand>
        <name>ATP</name>
        <dbReference type="ChEBI" id="CHEBI:30616"/>
    </ligand>
</feature>
<feature type="region of interest" description="Disordered" evidence="4">
    <location>
        <begin position="449"/>
        <end position="535"/>
    </location>
</feature>
<sequence>MVKLKVAVRVRPMSLRETEITSTPVISVLNEESLEITNIKVPEENVADSRERVRRFTFDYCFSESCSQNYIFEKIEKLISESIRKRNHSCVLAYGQSSTGKTHTMMGLEGEPGLIPNFCNKIFEYLQESAIGEEDFSKKVTVSYLEIYNEKVRDLLCPRDDTNKTLKIREHPKKGPYVPGLLEHPVTNASDLLFWLENGNKKRKVAATLSNPQSSRSHSVFVVNCDGVKLNLIDLAGSERVGNRCFNIVRFKEGANINKSIVALGNVISALALQTSQQSRGVRRRFVPFRDSVLTWFLKDILGGNSNTVMVATVSPSSACYNETVNTLRFGQRANNIIFKPVVVEDIKEKTISNLRAEIFRLKELLKDLQFGLQNQMRNGPYTAFTTQRNNFINNILNTKNTDFTPEKINTLQTVPESFKLDPPKESLTTQDELIPLIDVETSIKEQQNLGETFSSTTSKMNREKLGSYSSDDSIQSSKSVASSSGKDSGQQTPQNDLRRKSLTKSNTSLSKTPPKRGSLENTPRKMERAISTEQLSKKFESKVTLNAKKPRSQVVAAVTSRLYNKTKRKDASTDTDDINAFGTGVLDLLTENAKSRLREITRRALKAHRIKHQDTQTDFVPARRMKERATDSRDLKLELLEVKHSETMTVLDTQDASVDCTGFVNIFGEEDADKNFCFTRSCGTQFNKDESDRKLLSKPQAVMSFTKYLREVKEECNNDAIYTNVVNINISNHYSKEKISNSSSSDSLDQIHAQSLVTPDLLSNHPPLETCSKEVQTWFQGNIMEVDEKFLGRTIDLPNDDVIKDYSKAKCSTIPNHFIAIPSIKMLKTHVPETCLASAFDEEFCIPLQTFESNSMLPKVVECHRVERDDLVLVTEPPVLQPVAKNQYGEETFQSSFRKKIQKNGDATQRMVSAMSVFLEEAAGIMSKFSEKIETKSNFDLELTVNGIDLKTPKKKKKMRRLKRWDLGWDEKESIYSEKGSQTLLPIKYSCSTQSEEPIALPVNKYEAPLKECCASLENKIRRVSWAPPTKFSDDEEDEDTDDLLSESAHVEASSLESTPPAYSDYGSLPKRKKVKYKTLPSASPKTYLEQLRSFRKNIVEKSRDSYT</sequence>
<evidence type="ECO:0000256" key="1">
    <source>
        <dbReference type="ARBA" id="ARBA00022741"/>
    </source>
</evidence>
<dbReference type="GO" id="GO:0007018">
    <property type="term" value="P:microtubule-based movement"/>
    <property type="evidence" value="ECO:0007669"/>
    <property type="project" value="InterPro"/>
</dbReference>
<dbReference type="PROSITE" id="PS50067">
    <property type="entry name" value="KINESIN_MOTOR_2"/>
    <property type="match status" value="1"/>
</dbReference>
<dbReference type="InterPro" id="IPR027417">
    <property type="entry name" value="P-loop_NTPase"/>
</dbReference>
<dbReference type="SMART" id="SM00129">
    <property type="entry name" value="KISc"/>
    <property type="match status" value="1"/>
</dbReference>
<dbReference type="Pfam" id="PF00225">
    <property type="entry name" value="Kinesin"/>
    <property type="match status" value="1"/>
</dbReference>
<dbReference type="OrthoDB" id="3176171at2759"/>
<organism evidence="6 7">
    <name type="scientific">Psylliodes chrysocephalus</name>
    <dbReference type="NCBI Taxonomy" id="3402493"/>
    <lineage>
        <taxon>Eukaryota</taxon>
        <taxon>Metazoa</taxon>
        <taxon>Ecdysozoa</taxon>
        <taxon>Arthropoda</taxon>
        <taxon>Hexapoda</taxon>
        <taxon>Insecta</taxon>
        <taxon>Pterygota</taxon>
        <taxon>Neoptera</taxon>
        <taxon>Endopterygota</taxon>
        <taxon>Coleoptera</taxon>
        <taxon>Polyphaga</taxon>
        <taxon>Cucujiformia</taxon>
        <taxon>Chrysomeloidea</taxon>
        <taxon>Chrysomelidae</taxon>
        <taxon>Galerucinae</taxon>
        <taxon>Alticini</taxon>
        <taxon>Psylliodes</taxon>
    </lineage>
</organism>
<accession>A0A9P0D3B3</accession>
<feature type="compositionally biased region" description="Basic and acidic residues" evidence="4">
    <location>
        <begin position="523"/>
        <end position="535"/>
    </location>
</feature>
<feature type="compositionally biased region" description="Polar residues" evidence="4">
    <location>
        <begin position="449"/>
        <end position="460"/>
    </location>
</feature>
<evidence type="ECO:0000256" key="2">
    <source>
        <dbReference type="ARBA" id="ARBA00022840"/>
    </source>
</evidence>
<keyword evidence="3" id="KW-0505">Motor protein</keyword>
<evidence type="ECO:0000259" key="5">
    <source>
        <dbReference type="PROSITE" id="PS50067"/>
    </source>
</evidence>
<evidence type="ECO:0000256" key="4">
    <source>
        <dbReference type="SAM" id="MobiDB-lite"/>
    </source>
</evidence>
<keyword evidence="2 3" id="KW-0067">ATP-binding</keyword>
<dbReference type="EMBL" id="OV651817">
    <property type="protein sequence ID" value="CAH1111263.1"/>
    <property type="molecule type" value="Genomic_DNA"/>
</dbReference>
<dbReference type="PRINTS" id="PR00380">
    <property type="entry name" value="KINESINHEAVY"/>
</dbReference>
<comment type="similarity">
    <text evidence="3">Belongs to the TRAFAC class myosin-kinesin ATPase superfamily. Kinesin family.</text>
</comment>
<name>A0A9P0D3B3_9CUCU</name>
<keyword evidence="7" id="KW-1185">Reference proteome</keyword>
<dbReference type="InterPro" id="IPR001752">
    <property type="entry name" value="Kinesin_motor_dom"/>
</dbReference>
<evidence type="ECO:0000313" key="6">
    <source>
        <dbReference type="EMBL" id="CAH1111263.1"/>
    </source>
</evidence>
<evidence type="ECO:0000256" key="3">
    <source>
        <dbReference type="PROSITE-ProRule" id="PRU00283"/>
    </source>
</evidence>
<reference evidence="6" key="1">
    <citation type="submission" date="2022-01" db="EMBL/GenBank/DDBJ databases">
        <authorList>
            <person name="King R."/>
        </authorList>
    </citation>
    <scope>NUCLEOTIDE SEQUENCE</scope>
</reference>
<feature type="compositionally biased region" description="Low complexity" evidence="4">
    <location>
        <begin position="504"/>
        <end position="513"/>
    </location>
</feature>
<dbReference type="SUPFAM" id="SSF52540">
    <property type="entry name" value="P-loop containing nucleoside triphosphate hydrolases"/>
    <property type="match status" value="1"/>
</dbReference>
<dbReference type="Gene3D" id="3.40.850.10">
    <property type="entry name" value="Kinesin motor domain"/>
    <property type="match status" value="1"/>
</dbReference>
<dbReference type="InterPro" id="IPR036961">
    <property type="entry name" value="Kinesin_motor_dom_sf"/>
</dbReference>
<dbReference type="PANTHER" id="PTHR47117">
    <property type="entry name" value="STAR-RELATED LIPID TRANSFER PROTEIN 9"/>
    <property type="match status" value="1"/>
</dbReference>
<evidence type="ECO:0000313" key="7">
    <source>
        <dbReference type="Proteomes" id="UP001153636"/>
    </source>
</evidence>
<dbReference type="Proteomes" id="UP001153636">
    <property type="component" value="Chromosome 5"/>
</dbReference>
<dbReference type="AlphaFoldDB" id="A0A9P0D3B3"/>
<feature type="domain" description="Kinesin motor" evidence="5">
    <location>
        <begin position="3"/>
        <end position="337"/>
    </location>
</feature>
<proteinExistence type="inferred from homology"/>
<keyword evidence="1 3" id="KW-0547">Nucleotide-binding</keyword>
<protein>
    <recommendedName>
        <fullName evidence="5">Kinesin motor domain-containing protein</fullName>
    </recommendedName>
</protein>
<feature type="region of interest" description="Disordered" evidence="4">
    <location>
        <begin position="1030"/>
        <end position="1069"/>
    </location>
</feature>
<dbReference type="GO" id="GO:0005524">
    <property type="term" value="F:ATP binding"/>
    <property type="evidence" value="ECO:0007669"/>
    <property type="project" value="UniProtKB-UniRule"/>
</dbReference>
<dbReference type="GO" id="GO:0008017">
    <property type="term" value="F:microtubule binding"/>
    <property type="evidence" value="ECO:0007669"/>
    <property type="project" value="InterPro"/>
</dbReference>